<protein>
    <submittedName>
        <fullName evidence="2">Uncharacterized protein</fullName>
    </submittedName>
</protein>
<keyword evidence="1" id="KW-0812">Transmembrane</keyword>
<organism evidence="2 3">
    <name type="scientific">Deinococcus rufus</name>
    <dbReference type="NCBI Taxonomy" id="2136097"/>
    <lineage>
        <taxon>Bacteria</taxon>
        <taxon>Thermotogati</taxon>
        <taxon>Deinococcota</taxon>
        <taxon>Deinococci</taxon>
        <taxon>Deinococcales</taxon>
        <taxon>Deinococcaceae</taxon>
        <taxon>Deinococcus</taxon>
    </lineage>
</organism>
<evidence type="ECO:0000313" key="2">
    <source>
        <dbReference type="EMBL" id="MFC3833074.1"/>
    </source>
</evidence>
<keyword evidence="1" id="KW-0472">Membrane</keyword>
<feature type="transmembrane region" description="Helical" evidence="1">
    <location>
        <begin position="26"/>
        <end position="44"/>
    </location>
</feature>
<keyword evidence="1" id="KW-1133">Transmembrane helix</keyword>
<name>A0ABV7Z7S7_9DEIO</name>
<evidence type="ECO:0000256" key="1">
    <source>
        <dbReference type="SAM" id="Phobius"/>
    </source>
</evidence>
<accession>A0ABV7Z7S7</accession>
<keyword evidence="3" id="KW-1185">Reference proteome</keyword>
<proteinExistence type="predicted"/>
<gene>
    <name evidence="2" type="ORF">ACFOSB_09420</name>
</gene>
<dbReference type="Proteomes" id="UP001595803">
    <property type="component" value="Unassembled WGS sequence"/>
</dbReference>
<comment type="caution">
    <text evidence="2">The sequence shown here is derived from an EMBL/GenBank/DDBJ whole genome shotgun (WGS) entry which is preliminary data.</text>
</comment>
<reference evidence="3" key="1">
    <citation type="journal article" date="2019" name="Int. J. Syst. Evol. Microbiol.">
        <title>The Global Catalogue of Microorganisms (GCM) 10K type strain sequencing project: providing services to taxonomists for standard genome sequencing and annotation.</title>
        <authorList>
            <consortium name="The Broad Institute Genomics Platform"/>
            <consortium name="The Broad Institute Genome Sequencing Center for Infectious Disease"/>
            <person name="Wu L."/>
            <person name="Ma J."/>
        </authorList>
    </citation>
    <scope>NUCLEOTIDE SEQUENCE [LARGE SCALE GENOMIC DNA]</scope>
    <source>
        <strain evidence="3">CCTCC AB 2017081</strain>
    </source>
</reference>
<sequence>MSIAEIPPVVSAAAAALPPVNWPLELLKLFVPPILTLIGVYIAFKLANRGRKYEILYKERYRATEEVIGHLYSVSGAVINMKNRAFELSVFQNDEKILASGEASAKLLTLVDEFNPKYLVVLKPEDRDSYFDLMRRHFTLHTMIIQFKHDRRQLAEIPDIEEQEQITAMMGKVDAVFFQYNVDSLELISKLYNSLELPQR</sequence>
<dbReference type="EMBL" id="JBHRZG010000010">
    <property type="protein sequence ID" value="MFC3833074.1"/>
    <property type="molecule type" value="Genomic_DNA"/>
</dbReference>
<evidence type="ECO:0000313" key="3">
    <source>
        <dbReference type="Proteomes" id="UP001595803"/>
    </source>
</evidence>
<dbReference type="RefSeq" id="WP_322472528.1">
    <property type="nucleotide sequence ID" value="NZ_JBHRZG010000010.1"/>
</dbReference>